<organism evidence="2 3">
    <name type="scientific">Xylanimonas oleitrophica</name>
    <dbReference type="NCBI Taxonomy" id="2607479"/>
    <lineage>
        <taxon>Bacteria</taxon>
        <taxon>Bacillati</taxon>
        <taxon>Actinomycetota</taxon>
        <taxon>Actinomycetes</taxon>
        <taxon>Micrococcales</taxon>
        <taxon>Promicromonosporaceae</taxon>
        <taxon>Xylanimonas</taxon>
    </lineage>
</organism>
<dbReference type="EMBL" id="QKWH01000005">
    <property type="protein sequence ID" value="PZR53094.1"/>
    <property type="molecule type" value="Genomic_DNA"/>
</dbReference>
<comment type="caution">
    <text evidence="2">The sequence shown here is derived from an EMBL/GenBank/DDBJ whole genome shotgun (WGS) entry which is preliminary data.</text>
</comment>
<dbReference type="AlphaFoldDB" id="A0A2W5Y510"/>
<dbReference type="Proteomes" id="UP000248783">
    <property type="component" value="Unassembled WGS sequence"/>
</dbReference>
<dbReference type="GO" id="GO:0016990">
    <property type="term" value="F:arginine deiminase activity"/>
    <property type="evidence" value="ECO:0007669"/>
    <property type="project" value="TreeGrafter"/>
</dbReference>
<proteinExistence type="predicted"/>
<gene>
    <name evidence="2" type="ORF">DNL40_08785</name>
</gene>
<accession>A0A2W5Y510</accession>
<sequence>MTLTDLPGATPGPPAPAAVPTAAAPTAVAAADGAPALAAPERTATPRRFLMCPPTYFDVVYAINPWMDLSVPVDNALAVAQWEALRAAYEAHGHTVDVVTPEPGLPDMVYAANGGVVVGGRALAARFTFPERQAEGPAYEAWFDAAAPAGALGEHAVNLGQAAEQNEGQGDFLLVGDLLLAGTGFRTSRAAHVEAVRRLELAAQGVTLVTLELVDPRYYHLDTALAVLDDGSVSGERTVAYLPEAFSPQSQETLRALFPDALLAAPEDAAVLGLNAVSDGRHVFLTDRATGMHARLRERGFEPVGVDLSEIFKGGGSVKCCTLELHPARTPVPEKEARA</sequence>
<keyword evidence="2" id="KW-0378">Hydrolase</keyword>
<dbReference type="PANTHER" id="PTHR47271:SF2">
    <property type="entry name" value="ARGININE DEIMINASE"/>
    <property type="match status" value="1"/>
</dbReference>
<reference evidence="2 3" key="1">
    <citation type="submission" date="2018-06" db="EMBL/GenBank/DDBJ databases">
        <title>Whole genome sequencing of a novel hydrocarbon degrading bacterial strain, PW21 isolated from oil contaminated produced water sample.</title>
        <authorList>
            <person name="Nagkirti P."/>
            <person name="Shaikh A."/>
            <person name="Gowdaman V."/>
            <person name="Engineer A.E."/>
            <person name="Dagar S."/>
            <person name="Dhakephalkar P.K."/>
        </authorList>
    </citation>
    <scope>NUCLEOTIDE SEQUENCE [LARGE SCALE GENOMIC DNA]</scope>
    <source>
        <strain evidence="2 3">PW21</strain>
    </source>
</reference>
<evidence type="ECO:0000313" key="3">
    <source>
        <dbReference type="Proteomes" id="UP000248783"/>
    </source>
</evidence>
<protein>
    <submittedName>
        <fullName evidence="2">N-dimethylarginine dimethylaminohydrolase</fullName>
    </submittedName>
</protein>
<dbReference type="Gene3D" id="3.75.10.10">
    <property type="entry name" value="L-arginine/glycine Amidinotransferase, Chain A"/>
    <property type="match status" value="1"/>
</dbReference>
<evidence type="ECO:0000256" key="1">
    <source>
        <dbReference type="SAM" id="MobiDB-lite"/>
    </source>
</evidence>
<feature type="region of interest" description="Disordered" evidence="1">
    <location>
        <begin position="1"/>
        <end position="20"/>
    </location>
</feature>
<name>A0A2W5Y510_9MICO</name>
<dbReference type="RefSeq" id="WP_111250887.1">
    <property type="nucleotide sequence ID" value="NZ_QKWH01000005.1"/>
</dbReference>
<dbReference type="SUPFAM" id="SSF55909">
    <property type="entry name" value="Pentein"/>
    <property type="match status" value="1"/>
</dbReference>
<dbReference type="GO" id="GO:0019546">
    <property type="term" value="P:L-arginine deiminase pathway"/>
    <property type="evidence" value="ECO:0007669"/>
    <property type="project" value="TreeGrafter"/>
</dbReference>
<dbReference type="PANTHER" id="PTHR47271">
    <property type="entry name" value="ARGININE DEIMINASE"/>
    <property type="match status" value="1"/>
</dbReference>
<keyword evidence="3" id="KW-1185">Reference proteome</keyword>
<dbReference type="NCBIfam" id="NF045659">
    <property type="entry name" value="DiMArgaseDdahMtb"/>
    <property type="match status" value="1"/>
</dbReference>
<evidence type="ECO:0000313" key="2">
    <source>
        <dbReference type="EMBL" id="PZR53094.1"/>
    </source>
</evidence>